<evidence type="ECO:0000313" key="2">
    <source>
        <dbReference type="Proteomes" id="UP001185737"/>
    </source>
</evidence>
<organism evidence="1 2">
    <name type="scientific">Rhodococcus jostii</name>
    <dbReference type="NCBI Taxonomy" id="132919"/>
    <lineage>
        <taxon>Bacteria</taxon>
        <taxon>Bacillati</taxon>
        <taxon>Actinomycetota</taxon>
        <taxon>Actinomycetes</taxon>
        <taxon>Mycobacteriales</taxon>
        <taxon>Nocardiaceae</taxon>
        <taxon>Rhodococcus</taxon>
    </lineage>
</organism>
<dbReference type="Proteomes" id="UP001185737">
    <property type="component" value="Unassembled WGS sequence"/>
</dbReference>
<dbReference type="SUPFAM" id="SSF51182">
    <property type="entry name" value="RmlC-like cupins"/>
    <property type="match status" value="1"/>
</dbReference>
<dbReference type="EMBL" id="JAWLKA010000057">
    <property type="protein sequence ID" value="MDV6286973.1"/>
    <property type="molecule type" value="Genomic_DNA"/>
</dbReference>
<sequence length="131" mass="14571">MAENLNRTPLSYMQTYPVDEAAFEAFPLPIDSIIAGDPKTEVATLHQTEGGSVLAGVSRFTEGTYRYTQTADEINYVTRGRMTITSDKDDQKIECTHGSVTRLDKGVTYTKAITEPYEEIFVMFNGDGVQM</sequence>
<proteinExistence type="predicted"/>
<dbReference type="InterPro" id="IPR014710">
    <property type="entry name" value="RmlC-like_jellyroll"/>
</dbReference>
<accession>A0ABU4CUP2</accession>
<protein>
    <submittedName>
        <fullName evidence="1">Cupin domain-containing protein</fullName>
    </submittedName>
</protein>
<name>A0ABU4CUP2_RHOJO</name>
<dbReference type="Gene3D" id="2.60.120.10">
    <property type="entry name" value="Jelly Rolls"/>
    <property type="match status" value="1"/>
</dbReference>
<dbReference type="InterPro" id="IPR011051">
    <property type="entry name" value="RmlC_Cupin_sf"/>
</dbReference>
<evidence type="ECO:0000313" key="1">
    <source>
        <dbReference type="EMBL" id="MDV6286973.1"/>
    </source>
</evidence>
<reference evidence="1 2" key="1">
    <citation type="submission" date="2023-10" db="EMBL/GenBank/DDBJ databases">
        <title>Development of a sustainable strategy for remediation of hydrocarbon-contaminated territories based on the waste exchange concept.</title>
        <authorList>
            <person name="Krivoruchko A."/>
        </authorList>
    </citation>
    <scope>NUCLEOTIDE SEQUENCE [LARGE SCALE GENOMIC DNA]</scope>
    <source>
        <strain evidence="1 2">IEGM 60</strain>
    </source>
</reference>
<keyword evidence="2" id="KW-1185">Reference proteome</keyword>
<gene>
    <name evidence="1" type="ORF">R3Q59_41610</name>
</gene>
<dbReference type="RefSeq" id="WP_317571917.1">
    <property type="nucleotide sequence ID" value="NZ_JAWLKA010000057.1"/>
</dbReference>
<dbReference type="InterPro" id="IPR010424">
    <property type="entry name" value="EutQ"/>
</dbReference>
<dbReference type="Pfam" id="PF06249">
    <property type="entry name" value="EutQ"/>
    <property type="match status" value="1"/>
</dbReference>
<comment type="caution">
    <text evidence="1">The sequence shown here is derived from an EMBL/GenBank/DDBJ whole genome shotgun (WGS) entry which is preliminary data.</text>
</comment>